<comment type="caution">
    <text evidence="1">The sequence shown here is derived from an EMBL/GenBank/DDBJ whole genome shotgun (WGS) entry which is preliminary data.</text>
</comment>
<evidence type="ECO:0000313" key="2">
    <source>
        <dbReference type="Proteomes" id="UP000247792"/>
    </source>
</evidence>
<evidence type="ECO:0000313" key="1">
    <source>
        <dbReference type="EMBL" id="PXX41666.1"/>
    </source>
</evidence>
<keyword evidence="2" id="KW-1185">Reference proteome</keyword>
<reference evidence="1 2" key="1">
    <citation type="submission" date="2018-05" db="EMBL/GenBank/DDBJ databases">
        <title>Genomic Encyclopedia of Type Strains, Phase IV (KMG-IV): sequencing the most valuable type-strain genomes for metagenomic binning, comparative biology and taxonomic classification.</title>
        <authorList>
            <person name="Goeker M."/>
        </authorList>
    </citation>
    <scope>NUCLEOTIDE SEQUENCE [LARGE SCALE GENOMIC DNA]</scope>
    <source>
        <strain evidence="1 2">DSM 19792</strain>
    </source>
</reference>
<dbReference type="OrthoDB" id="9901131at2"/>
<gene>
    <name evidence="1" type="ORF">DFR42_107318</name>
</gene>
<dbReference type="Proteomes" id="UP000247792">
    <property type="component" value="Unassembled WGS sequence"/>
</dbReference>
<sequence length="81" mass="8887">MLQIAATTLQIISFLAEHKEQIKKLILDIESLIPATPGNSKALIIRNFIATSLNVEALIEQAWPFVNGLFSDLVATTKRPG</sequence>
<accession>A0A318IZF0</accession>
<dbReference type="EMBL" id="QJKB01000007">
    <property type="protein sequence ID" value="PXX41666.1"/>
    <property type="molecule type" value="Genomic_DNA"/>
</dbReference>
<organism evidence="1 2">
    <name type="scientific">Undibacterium pigrum</name>
    <dbReference type="NCBI Taxonomy" id="401470"/>
    <lineage>
        <taxon>Bacteria</taxon>
        <taxon>Pseudomonadati</taxon>
        <taxon>Pseudomonadota</taxon>
        <taxon>Betaproteobacteria</taxon>
        <taxon>Burkholderiales</taxon>
        <taxon>Oxalobacteraceae</taxon>
        <taxon>Undibacterium</taxon>
    </lineage>
</organism>
<protein>
    <submittedName>
        <fullName evidence="1">Uncharacterized protein</fullName>
    </submittedName>
</protein>
<name>A0A318IZF0_9BURK</name>
<dbReference type="RefSeq" id="WP_146218925.1">
    <property type="nucleotide sequence ID" value="NZ_QJKB01000007.1"/>
</dbReference>
<dbReference type="AlphaFoldDB" id="A0A318IZF0"/>
<proteinExistence type="predicted"/>